<keyword evidence="7 10" id="KW-0175">Coiled coil</keyword>
<keyword evidence="5" id="KW-0653">Protein transport</keyword>
<dbReference type="CDD" id="cd00170">
    <property type="entry name" value="SEC14"/>
    <property type="match status" value="1"/>
</dbReference>
<dbReference type="Proteomes" id="UP000434276">
    <property type="component" value="Unassembled WGS sequence"/>
</dbReference>
<evidence type="ECO:0000256" key="4">
    <source>
        <dbReference type="ARBA" id="ARBA00022475"/>
    </source>
</evidence>
<sequence>MADTMVAHMDRHNKIDVEISEDDKRLTKLCSLKKKAINATNKFKHSMTKKGRRHSRVACVSIVDEIDTEELQAVDAFRQALILDELLPSKHDDHHMMLRFLRARKFDLEKAKQMWSDMLNWRKEYGADTIMEDFDFKEIEEVVKYYPQGYHGVDKEGRPIYIERLGQVDATKLMKVTTIDRYVKYHVKEFEKTFNVKFPACSIAAKRHIDQSTTILDVQGVGLSNFNKAAKDLLQSIQKIDNDNYPETLNRMFIINAGCGFRLLWNTVKSFLDPKTTAKIHVLGNKYQTKLLEIIDANELPEFLGGKCTCADKGGCMRSDKGPWNDPEIFKLVQNGEGRCLRRSLSGIEEKTISEYNNETKKCEPEETHKQSAAEMEKKFIDKNVDAAAAADWPTKLNKAEKNPTDLKDVYSAVNPLERKGYLYGSVMALLMGIVGVMRLTKNMPRRLTEANVYSREGSAVYQDGVTVMSKQEYIAMVKKITDLEEKCKSMEAQAAFYMEREKTLDAALRRIDQLELQLSETNKALDETMTRQHEIMAFIEKKKKKKRKKTASEAKKPGK</sequence>
<dbReference type="SUPFAM" id="SSF46938">
    <property type="entry name" value="CRAL/TRIO N-terminal domain"/>
    <property type="match status" value="1"/>
</dbReference>
<feature type="compositionally biased region" description="Basic and acidic residues" evidence="11">
    <location>
        <begin position="551"/>
        <end position="560"/>
    </location>
</feature>
<dbReference type="FunFam" id="1.10.8.20:FF:000006">
    <property type="entry name" value="Phosphatidylinositol/phosphatidylcholine transfer protein SFH3"/>
    <property type="match status" value="1"/>
</dbReference>
<comment type="similarity">
    <text evidence="9">Belongs to the SFH family.</text>
</comment>
<evidence type="ECO:0000256" key="2">
    <source>
        <dbReference type="ARBA" id="ARBA00004395"/>
    </source>
</evidence>
<dbReference type="PANTHER" id="PTHR45657">
    <property type="entry name" value="CRAL-TRIO DOMAIN-CONTAINING PROTEIN YKL091C-RELATED"/>
    <property type="match status" value="1"/>
</dbReference>
<dbReference type="PROSITE" id="PS50191">
    <property type="entry name" value="CRAL_TRIO"/>
    <property type="match status" value="1"/>
</dbReference>
<dbReference type="PRINTS" id="PR00180">
    <property type="entry name" value="CRETINALDHBP"/>
</dbReference>
<feature type="region of interest" description="Disordered" evidence="11">
    <location>
        <begin position="541"/>
        <end position="560"/>
    </location>
</feature>
<evidence type="ECO:0000256" key="5">
    <source>
        <dbReference type="ARBA" id="ARBA00022927"/>
    </source>
</evidence>
<organism evidence="13 14">
    <name type="scientific">Arabidopsis thaliana</name>
    <name type="common">Mouse-ear cress</name>
    <dbReference type="NCBI Taxonomy" id="3702"/>
    <lineage>
        <taxon>Eukaryota</taxon>
        <taxon>Viridiplantae</taxon>
        <taxon>Streptophyta</taxon>
        <taxon>Embryophyta</taxon>
        <taxon>Tracheophyta</taxon>
        <taxon>Spermatophyta</taxon>
        <taxon>Magnoliopsida</taxon>
        <taxon>eudicotyledons</taxon>
        <taxon>Gunneridae</taxon>
        <taxon>Pentapetalae</taxon>
        <taxon>rosids</taxon>
        <taxon>malvids</taxon>
        <taxon>Brassicales</taxon>
        <taxon>Brassicaceae</taxon>
        <taxon>Camelineae</taxon>
        <taxon>Arabidopsis</taxon>
    </lineage>
</organism>
<evidence type="ECO:0000256" key="1">
    <source>
        <dbReference type="ARBA" id="ARBA00004202"/>
    </source>
</evidence>
<dbReference type="InterPro" id="IPR051026">
    <property type="entry name" value="PI/PC_transfer"/>
</dbReference>
<dbReference type="InterPro" id="IPR036273">
    <property type="entry name" value="CRAL/TRIO_N_dom_sf"/>
</dbReference>
<evidence type="ECO:0000256" key="10">
    <source>
        <dbReference type="SAM" id="Coils"/>
    </source>
</evidence>
<dbReference type="ExpressionAtlas" id="A0A5S9Y004">
    <property type="expression patterns" value="baseline and differential"/>
</dbReference>
<evidence type="ECO:0000259" key="12">
    <source>
        <dbReference type="PROSITE" id="PS50191"/>
    </source>
</evidence>
<dbReference type="SMART" id="SM01100">
    <property type="entry name" value="CRAL_TRIO_N"/>
    <property type="match status" value="1"/>
</dbReference>
<dbReference type="Gene3D" id="1.10.8.20">
    <property type="entry name" value="N-terminal domain of phosphatidylinositol transfer protein sec14p"/>
    <property type="match status" value="1"/>
</dbReference>
<evidence type="ECO:0000256" key="9">
    <source>
        <dbReference type="ARBA" id="ARBA00038020"/>
    </source>
</evidence>
<dbReference type="InterPro" id="IPR011074">
    <property type="entry name" value="CRAL/TRIO_N_dom"/>
</dbReference>
<dbReference type="FunFam" id="3.40.525.10:FF:000011">
    <property type="entry name" value="SEC14 cytosolic factor"/>
    <property type="match status" value="1"/>
</dbReference>
<feature type="domain" description="CRAL-TRIO" evidence="12">
    <location>
        <begin position="138"/>
        <end position="312"/>
    </location>
</feature>
<evidence type="ECO:0000256" key="7">
    <source>
        <dbReference type="ARBA" id="ARBA00023054"/>
    </source>
</evidence>
<evidence type="ECO:0000313" key="13">
    <source>
        <dbReference type="EMBL" id="CAA0397982.1"/>
    </source>
</evidence>
<evidence type="ECO:0000256" key="3">
    <source>
        <dbReference type="ARBA" id="ARBA00022448"/>
    </source>
</evidence>
<comment type="subcellular location">
    <subcellularLocation>
        <location evidence="1">Cell membrane</location>
        <topology evidence="1">Peripheral membrane protein</topology>
    </subcellularLocation>
    <subcellularLocation>
        <location evidence="2">Golgi apparatus membrane</location>
        <topology evidence="2">Peripheral membrane protein</topology>
    </subcellularLocation>
</comment>
<dbReference type="GO" id="GO:0005886">
    <property type="term" value="C:plasma membrane"/>
    <property type="evidence" value="ECO:0007669"/>
    <property type="project" value="UniProtKB-SubCell"/>
</dbReference>
<dbReference type="GO" id="GO:0015031">
    <property type="term" value="P:protein transport"/>
    <property type="evidence" value="ECO:0007669"/>
    <property type="project" value="UniProtKB-KW"/>
</dbReference>
<protein>
    <recommendedName>
        <fullName evidence="12">CRAL-TRIO domain-containing protein</fullName>
    </recommendedName>
</protein>
<keyword evidence="3" id="KW-0813">Transport</keyword>
<evidence type="ECO:0000256" key="6">
    <source>
        <dbReference type="ARBA" id="ARBA00023034"/>
    </source>
</evidence>
<feature type="coiled-coil region" evidence="10">
    <location>
        <begin position="474"/>
        <end position="532"/>
    </location>
</feature>
<dbReference type="SMART" id="SM00516">
    <property type="entry name" value="SEC14"/>
    <property type="match status" value="1"/>
</dbReference>
<keyword evidence="8" id="KW-0472">Membrane</keyword>
<dbReference type="AlphaFoldDB" id="A0A5S9Y004"/>
<dbReference type="Pfam" id="PF00650">
    <property type="entry name" value="CRAL_TRIO"/>
    <property type="match status" value="1"/>
</dbReference>
<dbReference type="Gene3D" id="3.40.525.10">
    <property type="entry name" value="CRAL-TRIO lipid binding domain"/>
    <property type="match status" value="1"/>
</dbReference>
<dbReference type="OrthoDB" id="1434354at2759"/>
<name>A0A5S9Y004_ARATH</name>
<gene>
    <name evidence="13" type="ORF">C24_LOCUS20678</name>
</gene>
<dbReference type="GO" id="GO:0000139">
    <property type="term" value="C:Golgi membrane"/>
    <property type="evidence" value="ECO:0007669"/>
    <property type="project" value="UniProtKB-SubCell"/>
</dbReference>
<accession>A0A5S9Y004</accession>
<dbReference type="InterPro" id="IPR001251">
    <property type="entry name" value="CRAL-TRIO_dom"/>
</dbReference>
<evidence type="ECO:0000256" key="11">
    <source>
        <dbReference type="SAM" id="MobiDB-lite"/>
    </source>
</evidence>
<dbReference type="PANTHER" id="PTHR45657:SF19">
    <property type="entry name" value="PHOSPHATIDYLINOSITOL_PHOSPHATIDYLCHOLINE TRANSFER PROTEIN SFH2"/>
    <property type="match status" value="1"/>
</dbReference>
<dbReference type="SUPFAM" id="SSF52087">
    <property type="entry name" value="CRAL/TRIO domain"/>
    <property type="match status" value="1"/>
</dbReference>
<evidence type="ECO:0000313" key="14">
    <source>
        <dbReference type="Proteomes" id="UP000434276"/>
    </source>
</evidence>
<keyword evidence="4" id="KW-1003">Cell membrane</keyword>
<dbReference type="Pfam" id="PF03765">
    <property type="entry name" value="CRAL_TRIO_N"/>
    <property type="match status" value="1"/>
</dbReference>
<dbReference type="EMBL" id="CACSHJ010000095">
    <property type="protein sequence ID" value="CAA0397982.1"/>
    <property type="molecule type" value="Genomic_DNA"/>
</dbReference>
<evidence type="ECO:0000256" key="8">
    <source>
        <dbReference type="ARBA" id="ARBA00023136"/>
    </source>
</evidence>
<proteinExistence type="inferred from homology"/>
<keyword evidence="6" id="KW-0333">Golgi apparatus</keyword>
<dbReference type="InterPro" id="IPR036865">
    <property type="entry name" value="CRAL-TRIO_dom_sf"/>
</dbReference>
<reference evidence="13 14" key="1">
    <citation type="submission" date="2019-12" db="EMBL/GenBank/DDBJ databases">
        <authorList>
            <person name="Jiao W.-B."/>
            <person name="Schneeberger K."/>
        </authorList>
    </citation>
    <scope>NUCLEOTIDE SEQUENCE [LARGE SCALE GENOMIC DNA]</scope>
    <source>
        <strain evidence="14">cv. C24</strain>
    </source>
</reference>